<keyword evidence="3" id="KW-1185">Reference proteome</keyword>
<evidence type="ECO:0000313" key="2">
    <source>
        <dbReference type="EMBL" id="OEJ65338.1"/>
    </source>
</evidence>
<reference evidence="3" key="1">
    <citation type="submission" date="2016-07" db="EMBL/GenBank/DDBJ databases">
        <authorList>
            <person name="Florea S."/>
            <person name="Webb J.S."/>
            <person name="Jaromczyk J."/>
            <person name="Schardl C.L."/>
        </authorList>
    </citation>
    <scope>NUCLEOTIDE SEQUENCE [LARGE SCALE GENOMIC DNA]</scope>
    <source>
        <strain evidence="3">MV-1</strain>
    </source>
</reference>
<dbReference type="AlphaFoldDB" id="A0A1E5Q4X1"/>
<name>A0A1E5Q4X1_9PROT</name>
<sequence>MGIEGRLDISFEVEGGKVLGVGIASSRPLRITSLFAGKTPENVLALIPTLYSICGTAQTCAAVGAFEHALGLHVSPSIRAAREIAVWAETAREHLLRLVMMIGRPSERFGIGDIMPMTQQMKAALDSVFKLGADGDCAGDLAEHIDRLDDYLARAVYGEPLGTWRARQGSAALAPWIAAQSTDVAALLGQIDQKEWWRIGGAGALDGLPLLKGADLVNAMKTDDFIAFPTWQGHSYETTPLARQAQESVIRDLMAQSGTGLMTRLIALLVELAKIPDHMRQLLDASKSETIGGLNKDIATAVEKGIGLAQVEAARGRLAHAVWMDKGKVDQYRILAPTEWNFHPQGIAAKALKALSFADGDVTDLKAQADAVISAIDPCVAYEVRIT</sequence>
<dbReference type="EMBL" id="MCGG01000052">
    <property type="protein sequence ID" value="OEJ65338.1"/>
    <property type="molecule type" value="Genomic_DNA"/>
</dbReference>
<dbReference type="OrthoDB" id="9157196at2"/>
<protein>
    <recommendedName>
        <fullName evidence="4">Ni,Fe-hydrogenase I large subunit</fullName>
    </recommendedName>
</protein>
<accession>A0A1E5Q4X1</accession>
<dbReference type="GO" id="GO:0016151">
    <property type="term" value="F:nickel cation binding"/>
    <property type="evidence" value="ECO:0007669"/>
    <property type="project" value="InterPro"/>
</dbReference>
<dbReference type="STRING" id="28181.BEN30_14565"/>
<dbReference type="Proteomes" id="UP000095347">
    <property type="component" value="Unassembled WGS sequence"/>
</dbReference>
<comment type="caution">
    <text evidence="2">The sequence shown here is derived from an EMBL/GenBank/DDBJ whole genome shotgun (WGS) entry which is preliminary data.</text>
</comment>
<dbReference type="InterPro" id="IPR050867">
    <property type="entry name" value="NiFe/NiFeSe_hydrgnase_LSU"/>
</dbReference>
<evidence type="ECO:0000256" key="1">
    <source>
        <dbReference type="PIRSR" id="PIRSR601501-1"/>
    </source>
</evidence>
<comment type="cofactor">
    <cofactor evidence="1">
        <name>Ni(2+)</name>
        <dbReference type="ChEBI" id="CHEBI:49786"/>
    </cofactor>
</comment>
<feature type="binding site" evidence="1">
    <location>
        <position position="334"/>
    </location>
    <ligand>
        <name>Mg(2+)</name>
        <dbReference type="ChEBI" id="CHEBI:18420"/>
    </ligand>
</feature>
<organism evidence="2 3">
    <name type="scientific">Magnetovibrio blakemorei</name>
    <dbReference type="NCBI Taxonomy" id="28181"/>
    <lineage>
        <taxon>Bacteria</taxon>
        <taxon>Pseudomonadati</taxon>
        <taxon>Pseudomonadota</taxon>
        <taxon>Alphaproteobacteria</taxon>
        <taxon>Rhodospirillales</taxon>
        <taxon>Magnetovibrionaceae</taxon>
        <taxon>Magnetovibrio</taxon>
    </lineage>
</organism>
<dbReference type="InterPro" id="IPR029014">
    <property type="entry name" value="NiFe-Hase_large"/>
</dbReference>
<evidence type="ECO:0000313" key="3">
    <source>
        <dbReference type="Proteomes" id="UP000095347"/>
    </source>
</evidence>
<gene>
    <name evidence="2" type="ORF">BEN30_14565</name>
</gene>
<proteinExistence type="predicted"/>
<dbReference type="PANTHER" id="PTHR42958">
    <property type="entry name" value="HYDROGENASE-2 LARGE CHAIN"/>
    <property type="match status" value="1"/>
</dbReference>
<dbReference type="SUPFAM" id="SSF56762">
    <property type="entry name" value="HydB/Nqo4-like"/>
    <property type="match status" value="1"/>
</dbReference>
<dbReference type="Pfam" id="PF00374">
    <property type="entry name" value="NiFeSe_Hases"/>
    <property type="match status" value="1"/>
</dbReference>
<dbReference type="Gene3D" id="1.10.645.10">
    <property type="entry name" value="Cytochrome-c3 Hydrogenase, chain B"/>
    <property type="match status" value="2"/>
</dbReference>
<dbReference type="RefSeq" id="WP_069958797.1">
    <property type="nucleotide sequence ID" value="NZ_MCGG01000052.1"/>
</dbReference>
<dbReference type="InterPro" id="IPR001501">
    <property type="entry name" value="Ni-dep_hyd_lsu"/>
</dbReference>
<keyword evidence="1" id="KW-0479">Metal-binding</keyword>
<keyword evidence="1" id="KW-0533">Nickel</keyword>
<evidence type="ECO:0008006" key="4">
    <source>
        <dbReference type="Google" id="ProtNLM"/>
    </source>
</evidence>
<dbReference type="PANTHER" id="PTHR42958:SF4">
    <property type="entry name" value="HYDROGENASE EXPRESSION_FORMATION PROTEIN HUPK"/>
    <property type="match status" value="1"/>
</dbReference>
<keyword evidence="1" id="KW-0460">Magnesium</keyword>
<feature type="binding site" evidence="1">
    <location>
        <position position="379"/>
    </location>
    <ligand>
        <name>Ni(2+)</name>
        <dbReference type="ChEBI" id="CHEBI:49786"/>
    </ligand>
</feature>